<dbReference type="PANTHER" id="PTHR42815:SF2">
    <property type="entry name" value="FAD-BINDING, PUTATIVE (AFU_ORTHOLOGUE AFUA_6G07600)-RELATED"/>
    <property type="match status" value="1"/>
</dbReference>
<dbReference type="Proteomes" id="UP000265955">
    <property type="component" value="Unassembled WGS sequence"/>
</dbReference>
<feature type="domain" description="Pyridoxamine 5'-phosphate oxidase N-terminal" evidence="1">
    <location>
        <begin position="178"/>
        <end position="282"/>
    </location>
</feature>
<evidence type="ECO:0000313" key="3">
    <source>
        <dbReference type="Proteomes" id="UP000265955"/>
    </source>
</evidence>
<evidence type="ECO:0000259" key="1">
    <source>
        <dbReference type="Pfam" id="PF01243"/>
    </source>
</evidence>
<keyword evidence="3" id="KW-1185">Reference proteome</keyword>
<proteinExistence type="predicted"/>
<organism evidence="2 3">
    <name type="scientific">Noviherbaspirillum saxi</name>
    <dbReference type="NCBI Taxonomy" id="2320863"/>
    <lineage>
        <taxon>Bacteria</taxon>
        <taxon>Pseudomonadati</taxon>
        <taxon>Pseudomonadota</taxon>
        <taxon>Betaproteobacteria</taxon>
        <taxon>Burkholderiales</taxon>
        <taxon>Oxalobacteraceae</taxon>
        <taxon>Noviherbaspirillum</taxon>
    </lineage>
</organism>
<comment type="caution">
    <text evidence="2">The sequence shown here is derived from an EMBL/GenBank/DDBJ whole genome shotgun (WGS) entry which is preliminary data.</text>
</comment>
<evidence type="ECO:0000313" key="2">
    <source>
        <dbReference type="EMBL" id="RJF97272.1"/>
    </source>
</evidence>
<dbReference type="InterPro" id="IPR012349">
    <property type="entry name" value="Split_barrel_FMN-bd"/>
</dbReference>
<accession>A0A3A3FM67</accession>
<dbReference type="Pfam" id="PF01243">
    <property type="entry name" value="PNPOx_N"/>
    <property type="match status" value="1"/>
</dbReference>
<dbReference type="PANTHER" id="PTHR42815">
    <property type="entry name" value="FAD-BINDING, PUTATIVE (AFU_ORTHOLOGUE AFUA_6G07600)-RELATED"/>
    <property type="match status" value="1"/>
</dbReference>
<gene>
    <name evidence="2" type="ORF">D3871_01015</name>
</gene>
<protein>
    <submittedName>
        <fullName evidence="2">Flavin-nucleotide-binding protein</fullName>
    </submittedName>
</protein>
<dbReference type="EMBL" id="QYUO01000001">
    <property type="protein sequence ID" value="RJF97272.1"/>
    <property type="molecule type" value="Genomic_DNA"/>
</dbReference>
<name>A0A3A3FM67_9BURK</name>
<sequence>MDAKHLPQVGTRQPFHQGEMAAQERVGVRTQMEKAGATVLRDYMPDQHRQLFSVLPTLLLGGADASGSAWASIVWGKPGFITSPDPTTLRIRATLHRDDPLAPSLKPGTQFGALGLQFETRRRNRANGFIAEVDDEGFTFAVQQSFGNCPRYIQSRELVEGDDAAMEHGNALAGTGTLPDEAMALIRRSDTFFIATAAEASAGMAHGADVSHRGGKPGFVHVDANGVVTWPDFAGNNFFNTVGNLIADGRAGLLFIDFEQGHLLQLSGQAEVIWEQEQAAQFAGAVRLLRFRAERYILHRGIFPMRWSLREQSPYLEPTGTWREVGPGGA</sequence>
<reference evidence="3" key="1">
    <citation type="submission" date="2018-09" db="EMBL/GenBank/DDBJ databases">
        <authorList>
            <person name="Zhu H."/>
        </authorList>
    </citation>
    <scope>NUCLEOTIDE SEQUENCE [LARGE SCALE GENOMIC DNA]</scope>
    <source>
        <strain evidence="3">K1R23-30</strain>
    </source>
</reference>
<dbReference type="SUPFAM" id="SSF50475">
    <property type="entry name" value="FMN-binding split barrel"/>
    <property type="match status" value="1"/>
</dbReference>
<dbReference type="AlphaFoldDB" id="A0A3A3FM67"/>
<dbReference type="OrthoDB" id="9796486at2"/>
<dbReference type="RefSeq" id="WP_119767222.1">
    <property type="nucleotide sequence ID" value="NZ_QYUO01000001.1"/>
</dbReference>
<dbReference type="InterPro" id="IPR011576">
    <property type="entry name" value="Pyridox_Oxase_N"/>
</dbReference>
<dbReference type="Gene3D" id="2.30.110.10">
    <property type="entry name" value="Electron Transport, Fmn-binding Protein, Chain A"/>
    <property type="match status" value="1"/>
</dbReference>